<dbReference type="GO" id="GO:0003676">
    <property type="term" value="F:nucleic acid binding"/>
    <property type="evidence" value="ECO:0007669"/>
    <property type="project" value="InterPro"/>
</dbReference>
<name>A0A1V0SCG2_9VIRU</name>
<dbReference type="Gene3D" id="3.30.420.10">
    <property type="entry name" value="Ribonuclease H-like superfamily/Ribonuclease H"/>
    <property type="match status" value="1"/>
</dbReference>
<reference evidence="1" key="1">
    <citation type="journal article" date="2017" name="Science">
        <title>Giant viruses with an expanded complement of translation system components.</title>
        <authorList>
            <person name="Schulz F."/>
            <person name="Yutin N."/>
            <person name="Ivanova N.N."/>
            <person name="Ortega D.R."/>
            <person name="Lee T.K."/>
            <person name="Vierheilig J."/>
            <person name="Daims H."/>
            <person name="Horn M."/>
            <person name="Wagner M."/>
            <person name="Jensen G.J."/>
            <person name="Kyrpides N.C."/>
            <person name="Koonin E.V."/>
            <person name="Woyke T."/>
        </authorList>
    </citation>
    <scope>NUCLEOTIDE SEQUENCE</scope>
    <source>
        <strain evidence="1">ILV1</strain>
    </source>
</reference>
<dbReference type="EMBL" id="KY684085">
    <property type="protein sequence ID" value="ARF09395.1"/>
    <property type="molecule type" value="Genomic_DNA"/>
</dbReference>
<sequence>MNICSVDNINILAWDVGIKHLALCHIKKHIKTNKFTIEQWINIDLTDNQNFKCGEHKKNNEICGASAKYLTERDKITKYYCKTHMVNSDFDIEEFEKKCVNDCQDSSSKCMFIKNTKKECSTKAKCMIDNVPYCTIHKKSILNQKIKNISIKPLKKSSCMNTDPQILCNALYKKLDELTFLKDINEVYIENQPAFKNPTMKTVSTMLFSYFVYLSLKNKLDMKVKFVSPTYKIALTKDLETFANQYISDHDKIKKEQCKCRICKLNDNLKNNKEKLSYDAIKELGIVYTKKILQDNNMIDKFKLLENCDKKDDLCDAFLHGYRKL</sequence>
<dbReference type="InterPro" id="IPR036397">
    <property type="entry name" value="RNaseH_sf"/>
</dbReference>
<proteinExistence type="predicted"/>
<evidence type="ECO:0000313" key="1">
    <source>
        <dbReference type="EMBL" id="ARF09395.1"/>
    </source>
</evidence>
<protein>
    <submittedName>
        <fullName evidence="1">Holliday junction resolvase</fullName>
    </submittedName>
</protein>
<gene>
    <name evidence="1" type="ORF">Indivirus_1_18</name>
</gene>
<organism evidence="1">
    <name type="scientific">Indivirus ILV1</name>
    <dbReference type="NCBI Taxonomy" id="1977633"/>
    <lineage>
        <taxon>Viruses</taxon>
        <taxon>Varidnaviria</taxon>
        <taxon>Bamfordvirae</taxon>
        <taxon>Nucleocytoviricota</taxon>
        <taxon>Megaviricetes</taxon>
        <taxon>Imitervirales</taxon>
        <taxon>Mimiviridae</taxon>
        <taxon>Klosneuvirinae</taxon>
        <taxon>Indivirus</taxon>
    </lineage>
</organism>
<accession>A0A1V0SCG2</accession>
<dbReference type="InterPro" id="IPR012337">
    <property type="entry name" value="RNaseH-like_sf"/>
</dbReference>
<dbReference type="SUPFAM" id="SSF53098">
    <property type="entry name" value="Ribonuclease H-like"/>
    <property type="match status" value="1"/>
</dbReference>